<proteinExistence type="predicted"/>
<dbReference type="CDD" id="cd17919">
    <property type="entry name" value="DEXHc_Snf"/>
    <property type="match status" value="1"/>
</dbReference>
<dbReference type="RefSeq" id="WP_236684680.1">
    <property type="nucleotide sequence ID" value="NZ_CP011546.1"/>
</dbReference>
<dbReference type="InterPro" id="IPR049730">
    <property type="entry name" value="SNF2/RAD54-like_C"/>
</dbReference>
<dbReference type="Pfam" id="PF00271">
    <property type="entry name" value="Helicase_C"/>
    <property type="match status" value="1"/>
</dbReference>
<gene>
    <name evidence="4" type="ORF">CUTER_06105</name>
</gene>
<reference evidence="4 5" key="1">
    <citation type="journal article" date="2015" name="Genome Announc.">
        <title>Virulence Factor Genes Detected in the Complete Genome Sequence of Corynebacterium uterequi DSM 45634, Isolated from the Uterus of a Maiden Mare.</title>
        <authorList>
            <person name="Ruckert C."/>
            <person name="Kriete M."/>
            <person name="Jaenicke S."/>
            <person name="Winkler A."/>
            <person name="Tauch A."/>
        </authorList>
    </citation>
    <scope>NUCLEOTIDE SEQUENCE [LARGE SCALE GENOMIC DNA]</scope>
    <source>
        <strain evidence="4 5">DSM 45634</strain>
    </source>
</reference>
<keyword evidence="4" id="KW-0067">ATP-binding</keyword>
<evidence type="ECO:0000313" key="4">
    <source>
        <dbReference type="EMBL" id="AKK11217.1"/>
    </source>
</evidence>
<dbReference type="GO" id="GO:0005524">
    <property type="term" value="F:ATP binding"/>
    <property type="evidence" value="ECO:0007669"/>
    <property type="project" value="InterPro"/>
</dbReference>
<dbReference type="EMBL" id="CP011546">
    <property type="protein sequence ID" value="AKK11217.1"/>
    <property type="molecule type" value="Genomic_DNA"/>
</dbReference>
<keyword evidence="4" id="KW-0347">Helicase</keyword>
<dbReference type="PANTHER" id="PTHR10799">
    <property type="entry name" value="SNF2/RAD54 HELICASE FAMILY"/>
    <property type="match status" value="1"/>
</dbReference>
<protein>
    <submittedName>
        <fullName evidence="4">Helicase family protein</fullName>
    </submittedName>
</protein>
<evidence type="ECO:0000259" key="3">
    <source>
        <dbReference type="PROSITE" id="PS51194"/>
    </source>
</evidence>
<dbReference type="InterPro" id="IPR014001">
    <property type="entry name" value="Helicase_ATP-bd"/>
</dbReference>
<dbReference type="SMART" id="SM00490">
    <property type="entry name" value="HELICc"/>
    <property type="match status" value="1"/>
</dbReference>
<dbReference type="InterPro" id="IPR038718">
    <property type="entry name" value="SNF2-like_sf"/>
</dbReference>
<reference evidence="5" key="2">
    <citation type="submission" date="2015-05" db="EMBL/GenBank/DDBJ databases">
        <title>Complete genome sequence of Corynebacterium uterequi DSM 45634, isolated from the uterus of a maiden mare.</title>
        <authorList>
            <person name="Ruckert C."/>
            <person name="Albersmeier A."/>
            <person name="Winkler A."/>
            <person name="Tauch A."/>
        </authorList>
    </citation>
    <scope>NUCLEOTIDE SEQUENCE [LARGE SCALE GENOMIC DNA]</scope>
    <source>
        <strain evidence="5">DSM 45634</strain>
    </source>
</reference>
<dbReference type="Gene3D" id="3.40.50.300">
    <property type="entry name" value="P-loop containing nucleotide triphosphate hydrolases"/>
    <property type="match status" value="1"/>
</dbReference>
<dbReference type="SUPFAM" id="SSF52540">
    <property type="entry name" value="P-loop containing nucleoside triphosphate hydrolases"/>
    <property type="match status" value="2"/>
</dbReference>
<dbReference type="AlphaFoldDB" id="A0A0G3HJD6"/>
<dbReference type="STRING" id="1072256.CUTER_06105"/>
<dbReference type="InterPro" id="IPR001650">
    <property type="entry name" value="Helicase_C-like"/>
</dbReference>
<organism evidence="4 5">
    <name type="scientific">Corynebacterium uterequi</name>
    <dbReference type="NCBI Taxonomy" id="1072256"/>
    <lineage>
        <taxon>Bacteria</taxon>
        <taxon>Bacillati</taxon>
        <taxon>Actinomycetota</taxon>
        <taxon>Actinomycetes</taxon>
        <taxon>Mycobacteriales</taxon>
        <taxon>Corynebacteriaceae</taxon>
        <taxon>Corynebacterium</taxon>
    </lineage>
</organism>
<dbReference type="PROSITE" id="PS51194">
    <property type="entry name" value="HELICASE_CTER"/>
    <property type="match status" value="1"/>
</dbReference>
<dbReference type="GO" id="GO:0004386">
    <property type="term" value="F:helicase activity"/>
    <property type="evidence" value="ECO:0007669"/>
    <property type="project" value="UniProtKB-KW"/>
</dbReference>
<feature type="domain" description="Helicase ATP-binding" evidence="2">
    <location>
        <begin position="490"/>
        <end position="651"/>
    </location>
</feature>
<dbReference type="KEGG" id="cut:CUTER_06105"/>
<keyword evidence="4" id="KW-0547">Nucleotide-binding</keyword>
<dbReference type="GO" id="GO:0016787">
    <property type="term" value="F:hydrolase activity"/>
    <property type="evidence" value="ECO:0007669"/>
    <property type="project" value="UniProtKB-KW"/>
</dbReference>
<dbReference type="CDD" id="cd18793">
    <property type="entry name" value="SF2_C_SNF"/>
    <property type="match status" value="1"/>
</dbReference>
<name>A0A0G3HJD6_9CORY</name>
<dbReference type="Pfam" id="PF00176">
    <property type="entry name" value="SNF2-rel_dom"/>
    <property type="match status" value="1"/>
</dbReference>
<accession>A0A0G3HJD6</accession>
<dbReference type="SMART" id="SM00487">
    <property type="entry name" value="DEXDc"/>
    <property type="match status" value="1"/>
</dbReference>
<dbReference type="InterPro" id="IPR000330">
    <property type="entry name" value="SNF2_N"/>
</dbReference>
<dbReference type="Gene3D" id="3.40.50.10810">
    <property type="entry name" value="Tandem AAA-ATPase domain"/>
    <property type="match status" value="1"/>
</dbReference>
<keyword evidence="5" id="KW-1185">Reference proteome</keyword>
<dbReference type="PATRIC" id="fig|1072256.5.peg.1211"/>
<dbReference type="PROSITE" id="PS51192">
    <property type="entry name" value="HELICASE_ATP_BIND_1"/>
    <property type="match status" value="1"/>
</dbReference>
<dbReference type="Proteomes" id="UP000035548">
    <property type="component" value="Chromosome"/>
</dbReference>
<evidence type="ECO:0000313" key="5">
    <source>
        <dbReference type="Proteomes" id="UP000035548"/>
    </source>
</evidence>
<keyword evidence="1" id="KW-0378">Hydrolase</keyword>
<feature type="domain" description="Helicase C-terminal" evidence="3">
    <location>
        <begin position="734"/>
        <end position="896"/>
    </location>
</feature>
<dbReference type="InterPro" id="IPR027417">
    <property type="entry name" value="P-loop_NTPase"/>
</dbReference>
<evidence type="ECO:0000256" key="1">
    <source>
        <dbReference type="ARBA" id="ARBA00022801"/>
    </source>
</evidence>
<evidence type="ECO:0000259" key="2">
    <source>
        <dbReference type="PROSITE" id="PS51192"/>
    </source>
</evidence>
<sequence>MSDFSRQELATLHHQAERAVQQLKTVGNLTTRIERIATAPGLPRIDGISRVSDKLGTFTVIDQRDILWPEDFFASREVKTARKMLKKLDGRTAHIEPADLTQLINESKPAAPSFFARLLGAGSRVADGQVAARRLESAVRTVERAQIDDAVAPIIARLDKAQEAARHGVDVFATDGVLSAEQRRVAQQAIRIVLGSTLSHLEPLDPAKVTQAATILDNARRTRSNPLSLEALRDQATEHLNQLTRRRGRTLLAAMEVERLREVTADRLRTEGLAEINITSVLDVLDAREHTLMRARGVGERSATRLKAAAETMLAEAAAASGGGKSIGDTRCRPALALLSVLTQYEHSVRLDDEQIARRNRIHAYATEFADLTAVGLRASPIADGAVWLIAASSPAPVSQFLDDLAWAGANPTVLDARGARHRRSDDELWEDYRSRPADYQALLAELLGFSGGESTDLDTPTLEKIRALKLDTSLLKPRLRLRGYQSFGARFAVVQGKVLLGDEMGLGKTIQALAASAHIAAVDGIERTRILVICPAAVTINWVREAEAFTQLPVFLAHGTGKEDIVGAWRSEGGYCIMTFDGARAMHHLVGAPEYVIVDEAHMVKNPQARRSVAVQEILGRAGSAILLTGTPIENRVHEFVTLIRYLNPALISEEESTMPATLFRQRIAPAYLRRNQADVLDELPEMNAHLDFVELNAADQEHYRDAVADSNWMAMRRAALTTPHGVPAKARRIADIVAEAADNGRKVVIFSYFLPVLERLEGLLGSCVIGSITGALAPAKRQLLVDELASAPGGSVLLAQIGAAGTGLNIQAASVVILAEPQVKPSIEAQAVARAHRMGQTSTVLVHRIVGVETVDERMMDVLSQKQAIFDAYARDSAAAEVPDAVDVSERALAEQIIAAERQRLGLSTPD</sequence>